<evidence type="ECO:0000256" key="1">
    <source>
        <dbReference type="ARBA" id="ARBA00004141"/>
    </source>
</evidence>
<evidence type="ECO:0008006" key="8">
    <source>
        <dbReference type="Google" id="ProtNLM"/>
    </source>
</evidence>
<evidence type="ECO:0000313" key="7">
    <source>
        <dbReference type="Proteomes" id="UP000664521"/>
    </source>
</evidence>
<evidence type="ECO:0000256" key="2">
    <source>
        <dbReference type="ARBA" id="ARBA00022692"/>
    </source>
</evidence>
<comment type="caution">
    <text evidence="6">The sequence shown here is derived from an EMBL/GenBank/DDBJ whole genome shotgun (WGS) entry which is preliminary data.</text>
</comment>
<dbReference type="OrthoDB" id="194139at2759"/>
<keyword evidence="7" id="KW-1185">Reference proteome</keyword>
<dbReference type="InterPro" id="IPR036259">
    <property type="entry name" value="MFS_trans_sf"/>
</dbReference>
<dbReference type="Gene3D" id="1.20.1250.20">
    <property type="entry name" value="MFS general substrate transporter like domains"/>
    <property type="match status" value="1"/>
</dbReference>
<evidence type="ECO:0000256" key="5">
    <source>
        <dbReference type="SAM" id="Phobius"/>
    </source>
</evidence>
<dbReference type="SUPFAM" id="SSF103473">
    <property type="entry name" value="MFS general substrate transporter"/>
    <property type="match status" value="1"/>
</dbReference>
<dbReference type="GO" id="GO:0016020">
    <property type="term" value="C:membrane"/>
    <property type="evidence" value="ECO:0007669"/>
    <property type="project" value="UniProtKB-SubCell"/>
</dbReference>
<protein>
    <recommendedName>
        <fullName evidence="8">Major facilitator superfamily (MFS) profile domain-containing protein</fullName>
    </recommendedName>
</protein>
<evidence type="ECO:0000256" key="3">
    <source>
        <dbReference type="ARBA" id="ARBA00022989"/>
    </source>
</evidence>
<feature type="transmembrane region" description="Helical" evidence="5">
    <location>
        <begin position="174"/>
        <end position="195"/>
    </location>
</feature>
<organism evidence="6 7">
    <name type="scientific">Heterodermia speciosa</name>
    <dbReference type="NCBI Taxonomy" id="116794"/>
    <lineage>
        <taxon>Eukaryota</taxon>
        <taxon>Fungi</taxon>
        <taxon>Dikarya</taxon>
        <taxon>Ascomycota</taxon>
        <taxon>Pezizomycotina</taxon>
        <taxon>Lecanoromycetes</taxon>
        <taxon>OSLEUM clade</taxon>
        <taxon>Lecanoromycetidae</taxon>
        <taxon>Caliciales</taxon>
        <taxon>Physciaceae</taxon>
        <taxon>Heterodermia</taxon>
    </lineage>
</organism>
<dbReference type="PANTHER" id="PTHR23507">
    <property type="entry name" value="ZGC:174356"/>
    <property type="match status" value="1"/>
</dbReference>
<evidence type="ECO:0000313" key="6">
    <source>
        <dbReference type="EMBL" id="CAF9927535.1"/>
    </source>
</evidence>
<evidence type="ECO:0000256" key="4">
    <source>
        <dbReference type="ARBA" id="ARBA00023136"/>
    </source>
</evidence>
<dbReference type="EMBL" id="CAJPDS010000045">
    <property type="protein sequence ID" value="CAF9927535.1"/>
    <property type="molecule type" value="Genomic_DNA"/>
</dbReference>
<keyword evidence="3 5" id="KW-1133">Transmembrane helix</keyword>
<keyword evidence="4 5" id="KW-0472">Membrane</keyword>
<feature type="transmembrane region" description="Helical" evidence="5">
    <location>
        <begin position="110"/>
        <end position="137"/>
    </location>
</feature>
<feature type="transmembrane region" description="Helical" evidence="5">
    <location>
        <begin position="149"/>
        <end position="168"/>
    </location>
</feature>
<comment type="subcellular location">
    <subcellularLocation>
        <location evidence="1">Membrane</location>
        <topology evidence="1">Multi-pass membrane protein</topology>
    </subcellularLocation>
</comment>
<dbReference type="GO" id="GO:0022857">
    <property type="term" value="F:transmembrane transporter activity"/>
    <property type="evidence" value="ECO:0007669"/>
    <property type="project" value="TreeGrafter"/>
</dbReference>
<proteinExistence type="predicted"/>
<feature type="transmembrane region" description="Helical" evidence="5">
    <location>
        <begin position="68"/>
        <end position="90"/>
    </location>
</feature>
<keyword evidence="2 5" id="KW-0812">Transmembrane</keyword>
<feature type="transmembrane region" description="Helical" evidence="5">
    <location>
        <begin position="6"/>
        <end position="26"/>
    </location>
</feature>
<dbReference type="PANTHER" id="PTHR23507:SF1">
    <property type="entry name" value="FI18259P1-RELATED"/>
    <property type="match status" value="1"/>
</dbReference>
<feature type="transmembrane region" description="Helical" evidence="5">
    <location>
        <begin position="242"/>
        <end position="262"/>
    </location>
</feature>
<accession>A0A8H3INJ7</accession>
<gene>
    <name evidence="6" type="ORF">HETSPECPRED_006604</name>
</gene>
<feature type="transmembrane region" description="Helical" evidence="5">
    <location>
        <begin position="207"/>
        <end position="230"/>
    </location>
</feature>
<reference evidence="6" key="1">
    <citation type="submission" date="2021-03" db="EMBL/GenBank/DDBJ databases">
        <authorList>
            <person name="Tagirdzhanova G."/>
        </authorList>
    </citation>
    <scope>NUCLEOTIDE SEQUENCE</scope>
</reference>
<dbReference type="Proteomes" id="UP000664521">
    <property type="component" value="Unassembled WGS sequence"/>
</dbReference>
<name>A0A8H3INJ7_9LECA</name>
<sequence>MERSPWIPMIIGVAFEIVAVGLIAFIPETLNYNGSLSPNPRRSSTGSSKSLKPVSTFGSLRHRVHDSVSFLICDARVVLILSAFGVHMLLQSRDVLLQYISTRYQTSLAIATVYVSVRSGLVLLLCLIVLPAASLFCRRRYGPNWSDLLLSRASAAFIALGFLMIGLAPNRSLLLFALVINSMGWGLFSFLRSLLTSLVEAHHVARLNTFIGIFDTIGHMIGSPLLAMLFRKGLDLGGVWSGLPFLLDAGIVAMIGITLCGIKIHS</sequence>
<dbReference type="AlphaFoldDB" id="A0A8H3INJ7"/>